<dbReference type="AlphaFoldDB" id="W1YM40"/>
<protein>
    <submittedName>
        <fullName evidence="1">Uncharacterized protein</fullName>
    </submittedName>
</protein>
<sequence length="39" mass="4610">MKDLRQPMNSAQLYQVKESYKDPIVMEVISLLKQKETQV</sequence>
<comment type="caution">
    <text evidence="1">The sequence shown here is derived from an EMBL/GenBank/DDBJ whole genome shotgun (WGS) entry which is preliminary data.</text>
</comment>
<feature type="non-terminal residue" evidence="1">
    <location>
        <position position="39"/>
    </location>
</feature>
<evidence type="ECO:0000313" key="1">
    <source>
        <dbReference type="EMBL" id="ETJ43552.1"/>
    </source>
</evidence>
<organism evidence="1">
    <name type="scientific">human gut metagenome</name>
    <dbReference type="NCBI Taxonomy" id="408170"/>
    <lineage>
        <taxon>unclassified sequences</taxon>
        <taxon>metagenomes</taxon>
        <taxon>organismal metagenomes</taxon>
    </lineage>
</organism>
<reference evidence="1" key="1">
    <citation type="submission" date="2013-12" db="EMBL/GenBank/DDBJ databases">
        <title>A Varibaculum cambriense genome reconstructed from a premature infant gut community with otherwise low bacterial novelty that shifts toward anaerobic metabolism during the third week of life.</title>
        <authorList>
            <person name="Brown C.T."/>
            <person name="Sharon I."/>
            <person name="Thomas B.C."/>
            <person name="Castelle C.J."/>
            <person name="Morowitz M.J."/>
            <person name="Banfield J.F."/>
        </authorList>
    </citation>
    <scope>NUCLEOTIDE SEQUENCE</scope>
</reference>
<name>W1YM40_9ZZZZ</name>
<gene>
    <name evidence="1" type="ORF">Q604_UNBC02441G0001</name>
</gene>
<proteinExistence type="predicted"/>
<accession>W1YM40</accession>
<dbReference type="EMBL" id="AZMM01002441">
    <property type="protein sequence ID" value="ETJ43552.1"/>
    <property type="molecule type" value="Genomic_DNA"/>
</dbReference>